<evidence type="ECO:0000313" key="1">
    <source>
        <dbReference type="EMBL" id="KAH9324435.1"/>
    </source>
</evidence>
<organism evidence="1 2">
    <name type="scientific">Taxus chinensis</name>
    <name type="common">Chinese yew</name>
    <name type="synonym">Taxus wallichiana var. chinensis</name>
    <dbReference type="NCBI Taxonomy" id="29808"/>
    <lineage>
        <taxon>Eukaryota</taxon>
        <taxon>Viridiplantae</taxon>
        <taxon>Streptophyta</taxon>
        <taxon>Embryophyta</taxon>
        <taxon>Tracheophyta</taxon>
        <taxon>Spermatophyta</taxon>
        <taxon>Pinopsida</taxon>
        <taxon>Pinidae</taxon>
        <taxon>Conifers II</taxon>
        <taxon>Cupressales</taxon>
        <taxon>Taxaceae</taxon>
        <taxon>Taxus</taxon>
    </lineage>
</organism>
<evidence type="ECO:0008006" key="3">
    <source>
        <dbReference type="Google" id="ProtNLM"/>
    </source>
</evidence>
<dbReference type="OMA" id="CNIPGIN"/>
<keyword evidence="2" id="KW-1185">Reference proteome</keyword>
<protein>
    <recommendedName>
        <fullName evidence="3">Pollen Ole e 1 allergen and extensin family protein</fullName>
    </recommendedName>
</protein>
<name>A0AA38GPK9_TAXCH</name>
<dbReference type="PANTHER" id="PTHR38400">
    <property type="entry name" value="OS02G0317800 PROTEIN"/>
    <property type="match status" value="1"/>
</dbReference>
<accession>A0AA38GPK9</accession>
<dbReference type="Pfam" id="PF01190">
    <property type="entry name" value="Pollen_Ole_e_1"/>
    <property type="match status" value="1"/>
</dbReference>
<dbReference type="Proteomes" id="UP000824469">
    <property type="component" value="Unassembled WGS sequence"/>
</dbReference>
<feature type="non-terminal residue" evidence="1">
    <location>
        <position position="107"/>
    </location>
</feature>
<evidence type="ECO:0000313" key="2">
    <source>
        <dbReference type="Proteomes" id="UP000824469"/>
    </source>
</evidence>
<proteinExistence type="predicted"/>
<dbReference type="AlphaFoldDB" id="A0AA38GPK9"/>
<comment type="caution">
    <text evidence="1">The sequence shown here is derived from an EMBL/GenBank/DDBJ whole genome shotgun (WGS) entry which is preliminary data.</text>
</comment>
<dbReference type="EMBL" id="JAHRHJ020000002">
    <property type="protein sequence ID" value="KAH9324435.1"/>
    <property type="molecule type" value="Genomic_DNA"/>
</dbReference>
<sequence length="107" mass="11677">YAYMGMAWTGEIHGRVFCDVCTDGSLGPEDHFLEGAEVAVLCMTISGEVLNYQAFTNSKGIFTVAETMSESNRWDMCLARPISSIDQDCNIPGINNSATKFSYSLSS</sequence>
<feature type="non-terminal residue" evidence="1">
    <location>
        <position position="1"/>
    </location>
</feature>
<reference evidence="1 2" key="1">
    <citation type="journal article" date="2021" name="Nat. Plants">
        <title>The Taxus genome provides insights into paclitaxel biosynthesis.</title>
        <authorList>
            <person name="Xiong X."/>
            <person name="Gou J."/>
            <person name="Liao Q."/>
            <person name="Li Y."/>
            <person name="Zhou Q."/>
            <person name="Bi G."/>
            <person name="Li C."/>
            <person name="Du R."/>
            <person name="Wang X."/>
            <person name="Sun T."/>
            <person name="Guo L."/>
            <person name="Liang H."/>
            <person name="Lu P."/>
            <person name="Wu Y."/>
            <person name="Zhang Z."/>
            <person name="Ro D.K."/>
            <person name="Shang Y."/>
            <person name="Huang S."/>
            <person name="Yan J."/>
        </authorList>
    </citation>
    <scope>NUCLEOTIDE SEQUENCE [LARGE SCALE GENOMIC DNA]</scope>
    <source>
        <strain evidence="1">Ta-2019</strain>
    </source>
</reference>
<gene>
    <name evidence="1" type="ORF">KI387_004613</name>
</gene>